<dbReference type="InParanoid" id="A0A672LE10"/>
<dbReference type="Ensembl" id="ENSSGRT00000025798.1">
    <property type="protein sequence ID" value="ENSSGRP00000023926.1"/>
    <property type="gene ID" value="ENSSGRG00000014107.1"/>
</dbReference>
<organism evidence="1 2">
    <name type="scientific">Sinocyclocheilus grahami</name>
    <name type="common">Dianchi golden-line fish</name>
    <name type="synonym">Barbus grahami</name>
    <dbReference type="NCBI Taxonomy" id="75366"/>
    <lineage>
        <taxon>Eukaryota</taxon>
        <taxon>Metazoa</taxon>
        <taxon>Chordata</taxon>
        <taxon>Craniata</taxon>
        <taxon>Vertebrata</taxon>
        <taxon>Euteleostomi</taxon>
        <taxon>Actinopterygii</taxon>
        <taxon>Neopterygii</taxon>
        <taxon>Teleostei</taxon>
        <taxon>Ostariophysi</taxon>
        <taxon>Cypriniformes</taxon>
        <taxon>Cyprinidae</taxon>
        <taxon>Cyprininae</taxon>
        <taxon>Sinocyclocheilus</taxon>
    </lineage>
</organism>
<dbReference type="OMA" id="TTCLAYH"/>
<keyword evidence="2" id="KW-1185">Reference proteome</keyword>
<proteinExistence type="predicted"/>
<sequence length="81" mass="9499">MSGLMGSPDKFLPSEWKHANQVHFRSSEAERSLSQRLTAECQRLVEESDKSTKHMQQDAQKKLDKSGWRLTLCMMRWKRSC</sequence>
<reference evidence="1" key="1">
    <citation type="submission" date="2025-08" db="UniProtKB">
        <authorList>
            <consortium name="Ensembl"/>
        </authorList>
    </citation>
    <scope>IDENTIFICATION</scope>
</reference>
<protein>
    <submittedName>
        <fullName evidence="1">Uncharacterized protein</fullName>
    </submittedName>
</protein>
<accession>A0A672LE10</accession>
<evidence type="ECO:0000313" key="1">
    <source>
        <dbReference type="Ensembl" id="ENSSGRP00000023926.1"/>
    </source>
</evidence>
<dbReference type="AlphaFoldDB" id="A0A672LE10"/>
<evidence type="ECO:0000313" key="2">
    <source>
        <dbReference type="Proteomes" id="UP000472262"/>
    </source>
</evidence>
<reference evidence="1" key="2">
    <citation type="submission" date="2025-09" db="UniProtKB">
        <authorList>
            <consortium name="Ensembl"/>
        </authorList>
    </citation>
    <scope>IDENTIFICATION</scope>
</reference>
<dbReference type="Proteomes" id="UP000472262">
    <property type="component" value="Unassembled WGS sequence"/>
</dbReference>
<name>A0A672LE10_SINGR</name>